<comment type="function">
    <text evidence="8">First step of mRNA capping. Converts the 5'-triphosphate end of a nascent mRNA chain into a diphosphate end.</text>
</comment>
<sequence>MNVGSILNNDSPPSDNETASVAPKRPDFNQQRHSLVNLLNDPGPERSPTQYSSTSPQVTPSKEHEEYKVPKPVTSSPYRSPMMKRNSIANITNDRDVDINTGETTLNISRKSSMSESDIKEIREEKTEEVKEEKPEVSVKVSKEAPKEEVRAPSENKKPIPTAGKPRRYERPPIWAQECGPGAFQSNGGAAVHHRESSSDQINGDNRTTGHLSSKPVYDPSHTESVDLECSITGIIPPPSVTRTIAEWIYANFTEIPDDKRKHVELELKFGTIIDKRAGHRIDINVSTECIFTDTSSTYFDIGVHEVGWTDMCKFLDDLERTYQEDQRKSQPQLKVPKRKFNNLESDITDTFYQIVARNEQPKTIRISKENQLNPPRYTAINKQRISDLFIHNPSSMYDLRLSLSFENPIPEADIESILKKQTPTLTRVKKRTSWSHRPTVTRFDMTRVLQPRESKNKMGKKIIEQDQSFEVELEIDVPELFTGFDLFKSGSNSIRFEELVEIFVNNARCMNNRVTKLANK</sequence>
<dbReference type="AlphaFoldDB" id="A0A9P0W0E6"/>
<keyword evidence="12" id="KW-1185">Reference proteome</keyword>
<comment type="cofactor">
    <cofactor evidence="1 8">
        <name>Mg(2+)</name>
        <dbReference type="ChEBI" id="CHEBI:18420"/>
    </cofactor>
</comment>
<evidence type="ECO:0000256" key="6">
    <source>
        <dbReference type="ARBA" id="ARBA00023242"/>
    </source>
</evidence>
<dbReference type="GO" id="GO:0004651">
    <property type="term" value="F:polynucleotide 5'-phosphatase activity"/>
    <property type="evidence" value="ECO:0007669"/>
    <property type="project" value="UniProtKB-UniRule"/>
</dbReference>
<feature type="region of interest" description="Disordered" evidence="9">
    <location>
        <begin position="1"/>
        <end position="220"/>
    </location>
</feature>
<keyword evidence="5 8" id="KW-0378">Hydrolase</keyword>
<dbReference type="PANTHER" id="PTHR28118:SF1">
    <property type="entry name" value="POLYNUCLEOTIDE 5'-TRIPHOSPHATASE CTL1-RELATED"/>
    <property type="match status" value="1"/>
</dbReference>
<feature type="compositionally biased region" description="Polar residues" evidence="9">
    <location>
        <begin position="199"/>
        <end position="212"/>
    </location>
</feature>
<dbReference type="PANTHER" id="PTHR28118">
    <property type="entry name" value="POLYNUCLEOTIDE 5'-TRIPHOSPHATASE-RELATED"/>
    <property type="match status" value="1"/>
</dbReference>
<evidence type="ECO:0000313" key="12">
    <source>
        <dbReference type="Proteomes" id="UP000837801"/>
    </source>
</evidence>
<comment type="subcellular location">
    <subcellularLocation>
        <location evidence="2 8">Nucleus</location>
    </subcellularLocation>
</comment>
<name>A0A9P0W0E6_9ASCO</name>
<gene>
    <name evidence="11" type="ORF">CLIB1423_20S00650</name>
</gene>
<dbReference type="SUPFAM" id="SSF55154">
    <property type="entry name" value="CYTH-like phosphatases"/>
    <property type="match status" value="1"/>
</dbReference>
<evidence type="ECO:0000256" key="4">
    <source>
        <dbReference type="ARBA" id="ARBA00022664"/>
    </source>
</evidence>
<reference evidence="11" key="1">
    <citation type="submission" date="2022-03" db="EMBL/GenBank/DDBJ databases">
        <authorList>
            <person name="Legras J.-L."/>
            <person name="Devillers H."/>
            <person name="Grondin C."/>
        </authorList>
    </citation>
    <scope>NUCLEOTIDE SEQUENCE</scope>
    <source>
        <strain evidence="11">CLIB 1423</strain>
    </source>
</reference>
<dbReference type="EMBL" id="CAKXYY010000020">
    <property type="protein sequence ID" value="CAH2354953.1"/>
    <property type="molecule type" value="Genomic_DNA"/>
</dbReference>
<dbReference type="OrthoDB" id="272147at2759"/>
<dbReference type="GO" id="GO:0006370">
    <property type="term" value="P:7-methylguanosine mRNA capping"/>
    <property type="evidence" value="ECO:0007669"/>
    <property type="project" value="UniProtKB-UniRule"/>
</dbReference>
<feature type="domain" description="mRNA triphosphatase Cet1-like" evidence="10">
    <location>
        <begin position="239"/>
        <end position="476"/>
    </location>
</feature>
<dbReference type="InterPro" id="IPR040343">
    <property type="entry name" value="Cet1/Ctl1"/>
</dbReference>
<evidence type="ECO:0000256" key="3">
    <source>
        <dbReference type="ARBA" id="ARBA00006345"/>
    </source>
</evidence>
<feature type="compositionally biased region" description="Basic and acidic residues" evidence="9">
    <location>
        <begin position="117"/>
        <end position="158"/>
    </location>
</feature>
<evidence type="ECO:0000259" key="10">
    <source>
        <dbReference type="Pfam" id="PF02940"/>
    </source>
</evidence>
<keyword evidence="8" id="KW-0506">mRNA capping</keyword>
<feature type="compositionally biased region" description="Polar residues" evidence="9">
    <location>
        <begin position="101"/>
        <end position="116"/>
    </location>
</feature>
<dbReference type="InterPro" id="IPR037009">
    <property type="entry name" value="mRNA_triPase_Cet1_sf"/>
</dbReference>
<evidence type="ECO:0000256" key="1">
    <source>
        <dbReference type="ARBA" id="ARBA00001946"/>
    </source>
</evidence>
<dbReference type="Proteomes" id="UP000837801">
    <property type="component" value="Unassembled WGS sequence"/>
</dbReference>
<protein>
    <recommendedName>
        <fullName evidence="8">mRNA-capping enzyme subunit beta</fullName>
        <ecNumber evidence="8">3.6.1.74</ecNumber>
    </recommendedName>
    <alternativeName>
        <fullName evidence="8">mRNA 5'-phosphatase</fullName>
    </alternativeName>
    <alternativeName>
        <fullName evidence="8">mRNA 5'-triphosphate monophosphatase</fullName>
    </alternativeName>
</protein>
<accession>A0A9P0W0E6</accession>
<evidence type="ECO:0000256" key="8">
    <source>
        <dbReference type="RuleBase" id="RU367053"/>
    </source>
</evidence>
<dbReference type="GO" id="GO:0140818">
    <property type="term" value="F:mRNA 5'-triphosphate monophosphatase activity"/>
    <property type="evidence" value="ECO:0007669"/>
    <property type="project" value="UniProtKB-EC"/>
</dbReference>
<evidence type="ECO:0000256" key="9">
    <source>
        <dbReference type="SAM" id="MobiDB-lite"/>
    </source>
</evidence>
<evidence type="ECO:0000256" key="7">
    <source>
        <dbReference type="ARBA" id="ARBA00047740"/>
    </source>
</evidence>
<evidence type="ECO:0000256" key="2">
    <source>
        <dbReference type="ARBA" id="ARBA00004123"/>
    </source>
</evidence>
<feature type="compositionally biased region" description="Polar residues" evidence="9">
    <location>
        <begin position="47"/>
        <end position="60"/>
    </location>
</feature>
<organism evidence="11 12">
    <name type="scientific">[Candida] railenensis</name>
    <dbReference type="NCBI Taxonomy" id="45579"/>
    <lineage>
        <taxon>Eukaryota</taxon>
        <taxon>Fungi</taxon>
        <taxon>Dikarya</taxon>
        <taxon>Ascomycota</taxon>
        <taxon>Saccharomycotina</taxon>
        <taxon>Pichiomycetes</taxon>
        <taxon>Debaryomycetaceae</taxon>
        <taxon>Kurtzmaniella</taxon>
    </lineage>
</organism>
<dbReference type="InterPro" id="IPR004206">
    <property type="entry name" value="mRNA_triPase_Cet1"/>
</dbReference>
<dbReference type="Pfam" id="PF02940">
    <property type="entry name" value="mRNA_triPase"/>
    <property type="match status" value="1"/>
</dbReference>
<evidence type="ECO:0000313" key="11">
    <source>
        <dbReference type="EMBL" id="CAH2354953.1"/>
    </source>
</evidence>
<dbReference type="GO" id="GO:0031533">
    <property type="term" value="C:mRNA capping enzyme complex"/>
    <property type="evidence" value="ECO:0007669"/>
    <property type="project" value="UniProtKB-UniRule"/>
</dbReference>
<comment type="similarity">
    <text evidence="3 8">Belongs to the fungal TPase family.</text>
</comment>
<dbReference type="InterPro" id="IPR033469">
    <property type="entry name" value="CYTH-like_dom_sf"/>
</dbReference>
<proteinExistence type="inferred from homology"/>
<comment type="caution">
    <text evidence="11">The sequence shown here is derived from an EMBL/GenBank/DDBJ whole genome shotgun (WGS) entry which is preliminary data.</text>
</comment>
<dbReference type="Gene3D" id="3.20.100.10">
    <property type="entry name" value="mRNA triphosphatase Cet1-like"/>
    <property type="match status" value="1"/>
</dbReference>
<comment type="catalytic activity">
    <reaction evidence="7">
        <text>a 5'-end triphospho-ribonucleoside in mRNA + H2O = a 5'-end diphospho-ribonucleoside in mRNA + phosphate + H(+)</text>
        <dbReference type="Rhea" id="RHEA:67004"/>
        <dbReference type="Rhea" id="RHEA-COMP:17164"/>
        <dbReference type="Rhea" id="RHEA-COMP:17165"/>
        <dbReference type="ChEBI" id="CHEBI:15377"/>
        <dbReference type="ChEBI" id="CHEBI:15378"/>
        <dbReference type="ChEBI" id="CHEBI:43474"/>
        <dbReference type="ChEBI" id="CHEBI:167616"/>
        <dbReference type="ChEBI" id="CHEBI:167618"/>
        <dbReference type="EC" id="3.6.1.74"/>
    </reaction>
    <physiologicalReaction direction="left-to-right" evidence="7">
        <dbReference type="Rhea" id="RHEA:67005"/>
    </physiologicalReaction>
</comment>
<keyword evidence="4 8" id="KW-0507">mRNA processing</keyword>
<evidence type="ECO:0000256" key="5">
    <source>
        <dbReference type="ARBA" id="ARBA00022801"/>
    </source>
</evidence>
<keyword evidence="6 8" id="KW-0539">Nucleus</keyword>
<dbReference type="EC" id="3.6.1.74" evidence="8"/>
<feature type="compositionally biased region" description="Polar residues" evidence="9">
    <location>
        <begin position="1"/>
        <end position="19"/>
    </location>
</feature>
<dbReference type="CDD" id="cd07470">
    <property type="entry name" value="CYTH-like_mRNA_RTPase"/>
    <property type="match status" value="1"/>
</dbReference>
<comment type="subunit">
    <text evidence="8">Heterodimer. The mRNA-capping enzyme is composed of two separate chains alpha and beta, respectively a mRNA guanylyltransferase and an mRNA 5'-triphosphate monophosphatase.</text>
</comment>